<keyword evidence="5" id="KW-1185">Reference proteome</keyword>
<evidence type="ECO:0000313" key="4">
    <source>
        <dbReference type="EMBL" id="KAK4071814.1"/>
    </source>
</evidence>
<keyword evidence="3" id="KW-0472">Membrane</keyword>
<dbReference type="InterPro" id="IPR051706">
    <property type="entry name" value="Glycosyltransferase_domain"/>
</dbReference>
<dbReference type="InterPro" id="IPR007577">
    <property type="entry name" value="GlycoTrfase_DXD_sugar-bd_CS"/>
</dbReference>
<name>A0ABR0BEM6_PURLI</name>
<sequence>MTEHAFKGLLATSPRRRHIAVWTTILTLLGLGWFFRLLLYASWTLAILRVKWRDGAGDFLLSKAHDDFDVTFIEYDKHQLSAAPYEDLVPPVLHHIALGRGASGYGDLWKDSVQSCVDMHPGWEWHLWTDEAAHKFVSDKFPELREAWEEYPYLVQRIDALRYMVLYEYGGAVLDMDLKCKRALGPLRRFHFVAPEAQPTGFSIGFMMASRHSSFVNDIVRNLTVYDHNWLSLPYPTVMFSTGCHFASVIHAQQSNRTELKMLPKPMHSLDGRATTPIFDHMGSSSWHSYDAGLIVLLGRRINLLFFFVVSFALAVRRKRTILRWMRCG</sequence>
<dbReference type="PANTHER" id="PTHR32385:SF15">
    <property type="entry name" value="INOSITOL PHOSPHOCERAMIDE MANNOSYLTRANSFERASE 1"/>
    <property type="match status" value="1"/>
</dbReference>
<dbReference type="Proteomes" id="UP001287286">
    <property type="component" value="Unassembled WGS sequence"/>
</dbReference>
<keyword evidence="3" id="KW-0812">Transmembrane</keyword>
<evidence type="ECO:0000256" key="2">
    <source>
        <dbReference type="ARBA" id="ARBA00022679"/>
    </source>
</evidence>
<dbReference type="Pfam" id="PF04488">
    <property type="entry name" value="Gly_transf_sug"/>
    <property type="match status" value="1"/>
</dbReference>
<dbReference type="SUPFAM" id="SSF53448">
    <property type="entry name" value="Nucleotide-diphospho-sugar transferases"/>
    <property type="match status" value="1"/>
</dbReference>
<evidence type="ECO:0000256" key="3">
    <source>
        <dbReference type="SAM" id="Phobius"/>
    </source>
</evidence>
<protein>
    <submittedName>
        <fullName evidence="4">CAZyme family GT32</fullName>
    </submittedName>
</protein>
<dbReference type="Gene3D" id="3.90.550.20">
    <property type="match status" value="1"/>
</dbReference>
<comment type="caution">
    <text evidence="4">The sequence shown here is derived from an EMBL/GenBank/DDBJ whole genome shotgun (WGS) entry which is preliminary data.</text>
</comment>
<feature type="transmembrane region" description="Helical" evidence="3">
    <location>
        <begin position="20"/>
        <end position="43"/>
    </location>
</feature>
<proteinExistence type="inferred from homology"/>
<evidence type="ECO:0000256" key="1">
    <source>
        <dbReference type="ARBA" id="ARBA00009003"/>
    </source>
</evidence>
<accession>A0ABR0BEM6</accession>
<reference evidence="4 5" key="1">
    <citation type="journal article" date="2024" name="Microbiol. Resour. Announc.">
        <title>Genome annotations for the ascomycete fungi Trichoderma harzianum, Trichoderma aggressivum, and Purpureocillium lilacinum.</title>
        <authorList>
            <person name="Beijen E.P.W."/>
            <person name="Ohm R.A."/>
        </authorList>
    </citation>
    <scope>NUCLEOTIDE SEQUENCE [LARGE SCALE GENOMIC DNA]</scope>
    <source>
        <strain evidence="4 5">CBS 150709</strain>
    </source>
</reference>
<organism evidence="4 5">
    <name type="scientific">Purpureocillium lilacinum</name>
    <name type="common">Paecilomyces lilacinus</name>
    <dbReference type="NCBI Taxonomy" id="33203"/>
    <lineage>
        <taxon>Eukaryota</taxon>
        <taxon>Fungi</taxon>
        <taxon>Dikarya</taxon>
        <taxon>Ascomycota</taxon>
        <taxon>Pezizomycotina</taxon>
        <taxon>Sordariomycetes</taxon>
        <taxon>Hypocreomycetidae</taxon>
        <taxon>Hypocreales</taxon>
        <taxon>Ophiocordycipitaceae</taxon>
        <taxon>Purpureocillium</taxon>
    </lineage>
</organism>
<evidence type="ECO:0000313" key="5">
    <source>
        <dbReference type="Proteomes" id="UP001287286"/>
    </source>
</evidence>
<gene>
    <name evidence="4" type="ORF">Purlil1_13306</name>
</gene>
<dbReference type="EMBL" id="JAWRVI010000196">
    <property type="protein sequence ID" value="KAK4071814.1"/>
    <property type="molecule type" value="Genomic_DNA"/>
</dbReference>
<keyword evidence="3" id="KW-1133">Transmembrane helix</keyword>
<keyword evidence="2" id="KW-0808">Transferase</keyword>
<comment type="similarity">
    <text evidence="1">Belongs to the glycosyltransferase 32 family.</text>
</comment>
<feature type="transmembrane region" description="Helical" evidence="3">
    <location>
        <begin position="292"/>
        <end position="316"/>
    </location>
</feature>
<dbReference type="InterPro" id="IPR029044">
    <property type="entry name" value="Nucleotide-diphossugar_trans"/>
</dbReference>
<dbReference type="PANTHER" id="PTHR32385">
    <property type="entry name" value="MANNOSYL PHOSPHORYLINOSITOL CERAMIDE SYNTHASE"/>
    <property type="match status" value="1"/>
</dbReference>